<evidence type="ECO:0000313" key="1">
    <source>
        <dbReference type="EMBL" id="SFS11501.1"/>
    </source>
</evidence>
<dbReference type="RefSeq" id="WP_165611357.1">
    <property type="nucleotide sequence ID" value="NZ_FOZG01000003.1"/>
</dbReference>
<protein>
    <recommendedName>
        <fullName evidence="3">Sulfotransferase family protein</fullName>
    </recommendedName>
</protein>
<reference evidence="1 2" key="1">
    <citation type="submission" date="2016-10" db="EMBL/GenBank/DDBJ databases">
        <authorList>
            <person name="de Groot N.N."/>
        </authorList>
    </citation>
    <scope>NUCLEOTIDE SEQUENCE [LARGE SCALE GENOMIC DNA]</scope>
    <source>
        <strain evidence="1 2">S5-249</strain>
    </source>
</reference>
<name>A0A1I6M765_9SPHN</name>
<sequence>MALTLADLFASPDHYLHSFDSGHARFVPMDRAAYHRSIFLDDRIEQAAPQEMRLPIGALIDRPPPRPQPTAWIFHIAHCGSTLLARALDKAGGNLVLREPLALRQAAFEPALAPLAAAMVSKRYNPALPTLVKANVPVNFLLPRLIALDPGMRAIFLHLPLRDYLLAILRDEPHRMWLRRVTGQLAPYLGALSALSDAQRAAALWLAQMRAFAAAIEQLPQARSLDAERFYADPAAILTAAAAQLGIALDAAEIAERVAGPLFATYSKNPGEAFDDAARRARRDALEPALAGEIAAADAFVAQAGAAGQEALAIVARAALPAAARP</sequence>
<organism evidence="1 2">
    <name type="scientific">Sphingomonas jatrophae</name>
    <dbReference type="NCBI Taxonomy" id="1166337"/>
    <lineage>
        <taxon>Bacteria</taxon>
        <taxon>Pseudomonadati</taxon>
        <taxon>Pseudomonadota</taxon>
        <taxon>Alphaproteobacteria</taxon>
        <taxon>Sphingomonadales</taxon>
        <taxon>Sphingomonadaceae</taxon>
        <taxon>Sphingomonas</taxon>
    </lineage>
</organism>
<evidence type="ECO:0000313" key="2">
    <source>
        <dbReference type="Proteomes" id="UP000198824"/>
    </source>
</evidence>
<dbReference type="STRING" id="1166337.SAMN05192580_3592"/>
<dbReference type="Proteomes" id="UP000198824">
    <property type="component" value="Unassembled WGS sequence"/>
</dbReference>
<dbReference type="AlphaFoldDB" id="A0A1I6M765"/>
<evidence type="ECO:0008006" key="3">
    <source>
        <dbReference type="Google" id="ProtNLM"/>
    </source>
</evidence>
<dbReference type="SUPFAM" id="SSF52540">
    <property type="entry name" value="P-loop containing nucleoside triphosphate hydrolases"/>
    <property type="match status" value="1"/>
</dbReference>
<proteinExistence type="predicted"/>
<dbReference type="Gene3D" id="3.40.50.300">
    <property type="entry name" value="P-loop containing nucleotide triphosphate hydrolases"/>
    <property type="match status" value="1"/>
</dbReference>
<dbReference type="InterPro" id="IPR027417">
    <property type="entry name" value="P-loop_NTPase"/>
</dbReference>
<keyword evidence="2" id="KW-1185">Reference proteome</keyword>
<dbReference type="EMBL" id="FOZG01000003">
    <property type="protein sequence ID" value="SFS11501.1"/>
    <property type="molecule type" value="Genomic_DNA"/>
</dbReference>
<accession>A0A1I6M765</accession>
<gene>
    <name evidence="1" type="ORF">SAMN05192580_3592</name>
</gene>